<dbReference type="Gene3D" id="1.10.260.40">
    <property type="entry name" value="lambda repressor-like DNA-binding domains"/>
    <property type="match status" value="1"/>
</dbReference>
<dbReference type="Proteomes" id="UP000190637">
    <property type="component" value="Unassembled WGS sequence"/>
</dbReference>
<dbReference type="GO" id="GO:0003677">
    <property type="term" value="F:DNA binding"/>
    <property type="evidence" value="ECO:0007669"/>
    <property type="project" value="InterPro"/>
</dbReference>
<organism evidence="2 3">
    <name type="scientific">Marinactinospora thermotolerans DSM 45154</name>
    <dbReference type="NCBI Taxonomy" id="1122192"/>
    <lineage>
        <taxon>Bacteria</taxon>
        <taxon>Bacillati</taxon>
        <taxon>Actinomycetota</taxon>
        <taxon>Actinomycetes</taxon>
        <taxon>Streptosporangiales</taxon>
        <taxon>Nocardiopsidaceae</taxon>
        <taxon>Marinactinospora</taxon>
    </lineage>
</organism>
<dbReference type="PROSITE" id="PS50943">
    <property type="entry name" value="HTH_CROC1"/>
    <property type="match status" value="1"/>
</dbReference>
<dbReference type="InterPro" id="IPR001387">
    <property type="entry name" value="Cro/C1-type_HTH"/>
</dbReference>
<dbReference type="CDD" id="cd00093">
    <property type="entry name" value="HTH_XRE"/>
    <property type="match status" value="1"/>
</dbReference>
<dbReference type="Pfam" id="PF19054">
    <property type="entry name" value="DUF5753"/>
    <property type="match status" value="1"/>
</dbReference>
<gene>
    <name evidence="2" type="ORF">SAMN02745673_05038</name>
</gene>
<feature type="domain" description="HTH cro/C1-type" evidence="1">
    <location>
        <begin position="16"/>
        <end position="70"/>
    </location>
</feature>
<dbReference type="SMART" id="SM00530">
    <property type="entry name" value="HTH_XRE"/>
    <property type="match status" value="1"/>
</dbReference>
<proteinExistence type="predicted"/>
<dbReference type="InterPro" id="IPR043917">
    <property type="entry name" value="DUF5753"/>
</dbReference>
<accession>A0A1T4TJ28</accession>
<evidence type="ECO:0000313" key="3">
    <source>
        <dbReference type="Proteomes" id="UP000190637"/>
    </source>
</evidence>
<dbReference type="OrthoDB" id="3419856at2"/>
<dbReference type="EMBL" id="FUWS01000030">
    <property type="protein sequence ID" value="SKA40271.1"/>
    <property type="molecule type" value="Genomic_DNA"/>
</dbReference>
<dbReference type="AlphaFoldDB" id="A0A1T4TJ28"/>
<dbReference type="Pfam" id="PF13560">
    <property type="entry name" value="HTH_31"/>
    <property type="match status" value="1"/>
</dbReference>
<sequence length="267" mass="29431">MPEKQLDTWLDFGAEVRRRRTQAGKSLGQVAKELSITSGMLGKIERATRATKKDIAQQLEDYFGTNGILLRKWEHAATGSPEWFRLVTKSEENATEIRAWAPILVPGVLQVEGYARAIFKVGRPLDRPDEIERLVAARLERGRTLTREDGPRLWVTLCESVLGRIVGGTDIMRDQLALLVELAEKERIRVQVVPATTPDCPGNSGPFRIITTREGGTIVYGDSSGGGNIVDSLPEVRRHVALYGELQAVALPPTTSLNVIRKAQGAI</sequence>
<dbReference type="InterPro" id="IPR010982">
    <property type="entry name" value="Lambda_DNA-bd_dom_sf"/>
</dbReference>
<evidence type="ECO:0000259" key="1">
    <source>
        <dbReference type="PROSITE" id="PS50943"/>
    </source>
</evidence>
<keyword evidence="3" id="KW-1185">Reference proteome</keyword>
<reference evidence="2 3" key="1">
    <citation type="submission" date="2017-02" db="EMBL/GenBank/DDBJ databases">
        <authorList>
            <person name="Peterson S.W."/>
        </authorList>
    </citation>
    <scope>NUCLEOTIDE SEQUENCE [LARGE SCALE GENOMIC DNA]</scope>
    <source>
        <strain evidence="2 3">DSM 45154</strain>
    </source>
</reference>
<dbReference type="SUPFAM" id="SSF47413">
    <property type="entry name" value="lambda repressor-like DNA-binding domains"/>
    <property type="match status" value="1"/>
</dbReference>
<evidence type="ECO:0000313" key="2">
    <source>
        <dbReference type="EMBL" id="SKA40271.1"/>
    </source>
</evidence>
<dbReference type="RefSeq" id="WP_078764243.1">
    <property type="nucleotide sequence ID" value="NZ_FUWS01000030.1"/>
</dbReference>
<protein>
    <submittedName>
        <fullName evidence="2">Predicted transcriptional regulator</fullName>
    </submittedName>
</protein>
<name>A0A1T4TJ28_9ACTN</name>
<dbReference type="STRING" id="1122192.SAMN02745673_05038"/>